<protein>
    <submittedName>
        <fullName evidence="1">Uncharacterized protein</fullName>
    </submittedName>
</protein>
<reference evidence="1 2" key="1">
    <citation type="submission" date="2023-07" db="EMBL/GenBank/DDBJ databases">
        <title>Genomic Encyclopedia of Type Strains, Phase IV (KMG-IV): sequencing the most valuable type-strain genomes for metagenomic binning, comparative biology and taxonomic classification.</title>
        <authorList>
            <person name="Goeker M."/>
        </authorList>
    </citation>
    <scope>NUCLEOTIDE SEQUENCE [LARGE SCALE GENOMIC DNA]</scope>
    <source>
        <strain evidence="1 2">DSM 12396</strain>
    </source>
</reference>
<dbReference type="EMBL" id="JAUSUX010000010">
    <property type="protein sequence ID" value="MDQ0286405.1"/>
    <property type="molecule type" value="Genomic_DNA"/>
</dbReference>
<evidence type="ECO:0000313" key="1">
    <source>
        <dbReference type="EMBL" id="MDQ0286405.1"/>
    </source>
</evidence>
<sequence>MWPIPTDIPCYPVVGNRGVYYFDLDLSRVNKVHQR</sequence>
<comment type="caution">
    <text evidence="1">The sequence shown here is derived from an EMBL/GenBank/DDBJ whole genome shotgun (WGS) entry which is preliminary data.</text>
</comment>
<proteinExistence type="predicted"/>
<gene>
    <name evidence="1" type="ORF">J2Z49_001519</name>
</gene>
<accession>A0ABU0B2D0</accession>
<dbReference type="Proteomes" id="UP001225644">
    <property type="component" value="Unassembled WGS sequence"/>
</dbReference>
<name>A0ABU0B2D0_9FIRM</name>
<organism evidence="1 2">
    <name type="scientific">Desulfofundulus luciae</name>
    <dbReference type="NCBI Taxonomy" id="74702"/>
    <lineage>
        <taxon>Bacteria</taxon>
        <taxon>Bacillati</taxon>
        <taxon>Bacillota</taxon>
        <taxon>Clostridia</taxon>
        <taxon>Eubacteriales</taxon>
        <taxon>Peptococcaceae</taxon>
        <taxon>Desulfofundulus</taxon>
    </lineage>
</organism>
<evidence type="ECO:0000313" key="2">
    <source>
        <dbReference type="Proteomes" id="UP001225644"/>
    </source>
</evidence>
<keyword evidence="2" id="KW-1185">Reference proteome</keyword>